<protein>
    <submittedName>
        <fullName evidence="1">Uncharacterized protein</fullName>
    </submittedName>
</protein>
<accession>A0ABD4X4Y6</accession>
<gene>
    <name evidence="1" type="ORF">PXK24_01090</name>
</gene>
<dbReference type="RefSeq" id="WP_274839295.1">
    <property type="nucleotide sequence ID" value="NZ_JARCJF010000001.1"/>
</dbReference>
<dbReference type="EMBL" id="JARCJK010000001">
    <property type="protein sequence ID" value="MDE4164270.1"/>
    <property type="molecule type" value="Genomic_DNA"/>
</dbReference>
<sequence>MQAPNIPTDTYLDDKTYAALRAELAHLIALPLVHDPDTEIVRILGEVGGIWPRSVMDDAEAA</sequence>
<dbReference type="Proteomes" id="UP001218364">
    <property type="component" value="Unassembled WGS sequence"/>
</dbReference>
<evidence type="ECO:0000313" key="2">
    <source>
        <dbReference type="Proteomes" id="UP001218364"/>
    </source>
</evidence>
<organism evidence="1 2">
    <name type="scientific">Phaeobacter gallaeciensis</name>
    <dbReference type="NCBI Taxonomy" id="60890"/>
    <lineage>
        <taxon>Bacteria</taxon>
        <taxon>Pseudomonadati</taxon>
        <taxon>Pseudomonadota</taxon>
        <taxon>Alphaproteobacteria</taxon>
        <taxon>Rhodobacterales</taxon>
        <taxon>Roseobacteraceae</taxon>
        <taxon>Phaeobacter</taxon>
    </lineage>
</organism>
<evidence type="ECO:0000313" key="1">
    <source>
        <dbReference type="EMBL" id="MDE4164270.1"/>
    </source>
</evidence>
<name>A0ABD4X4Y6_9RHOB</name>
<comment type="caution">
    <text evidence="1">The sequence shown here is derived from an EMBL/GenBank/DDBJ whole genome shotgun (WGS) entry which is preliminary data.</text>
</comment>
<dbReference type="AlphaFoldDB" id="A0ABD4X4Y6"/>
<reference evidence="1 2" key="1">
    <citation type="submission" date="2023-02" db="EMBL/GenBank/DDBJ databases">
        <title>Population genomics of bacteria associated with diatom.</title>
        <authorList>
            <person name="Xie J."/>
            <person name="Wang H."/>
        </authorList>
    </citation>
    <scope>NUCLEOTIDE SEQUENCE [LARGE SCALE GENOMIC DNA]</scope>
    <source>
        <strain evidence="1 2">PT47_8</strain>
    </source>
</reference>
<proteinExistence type="predicted"/>